<evidence type="ECO:0000313" key="2">
    <source>
        <dbReference type="Proteomes" id="UP000366065"/>
    </source>
</evidence>
<reference evidence="1 2" key="1">
    <citation type="submission" date="2019-08" db="EMBL/GenBank/DDBJ databases">
        <authorList>
            <person name="Peeters C."/>
        </authorList>
    </citation>
    <scope>NUCLEOTIDE SEQUENCE [LARGE SCALE GENOMIC DNA]</scope>
    <source>
        <strain evidence="1 2">LMG 20602</strain>
    </source>
</reference>
<proteinExistence type="predicted"/>
<gene>
    <name evidence="1" type="ORF">PCA20602_00642</name>
</gene>
<dbReference type="Proteomes" id="UP000366065">
    <property type="component" value="Unassembled WGS sequence"/>
</dbReference>
<keyword evidence="2" id="KW-1185">Reference proteome</keyword>
<sequence length="49" mass="5594">MRTFFHEQLSGNTQIQELANNRRRDHAGIVNLTLNAIQIPDSDTDQANE</sequence>
<accession>A0ABY6VP79</accession>
<evidence type="ECO:0000313" key="1">
    <source>
        <dbReference type="EMBL" id="VVD71326.1"/>
    </source>
</evidence>
<dbReference type="EMBL" id="CABPRV010000001">
    <property type="protein sequence ID" value="VVD71326.1"/>
    <property type="molecule type" value="Genomic_DNA"/>
</dbReference>
<comment type="caution">
    <text evidence="1">The sequence shown here is derived from an EMBL/GenBank/DDBJ whole genome shotgun (WGS) entry which is preliminary data.</text>
</comment>
<protein>
    <submittedName>
        <fullName evidence="1">Uncharacterized protein</fullName>
    </submittedName>
</protein>
<organism evidence="1 2">
    <name type="scientific">Pandoraea capi</name>
    <dbReference type="NCBI Taxonomy" id="2508286"/>
    <lineage>
        <taxon>Bacteria</taxon>
        <taxon>Pseudomonadati</taxon>
        <taxon>Pseudomonadota</taxon>
        <taxon>Betaproteobacteria</taxon>
        <taxon>Burkholderiales</taxon>
        <taxon>Burkholderiaceae</taxon>
        <taxon>Pandoraea</taxon>
    </lineage>
</organism>
<name>A0ABY6VP79_9BURK</name>